<dbReference type="PANTHER" id="PTHR47785">
    <property type="entry name" value="ZN(II)2CYS6 TRANSCRIPTION FACTOR (EUROFUNG)-RELATED-RELATED"/>
    <property type="match status" value="1"/>
</dbReference>
<dbReference type="EMBL" id="JBFXLQ010000033">
    <property type="protein sequence ID" value="KAL2865315.1"/>
    <property type="molecule type" value="Genomic_DNA"/>
</dbReference>
<organism evidence="7 8">
    <name type="scientific">Aspergillus lucknowensis</name>
    <dbReference type="NCBI Taxonomy" id="176173"/>
    <lineage>
        <taxon>Eukaryota</taxon>
        <taxon>Fungi</taxon>
        <taxon>Dikarya</taxon>
        <taxon>Ascomycota</taxon>
        <taxon>Pezizomycotina</taxon>
        <taxon>Eurotiomycetes</taxon>
        <taxon>Eurotiomycetidae</taxon>
        <taxon>Eurotiales</taxon>
        <taxon>Aspergillaceae</taxon>
        <taxon>Aspergillus</taxon>
        <taxon>Aspergillus subgen. Nidulantes</taxon>
    </lineage>
</organism>
<dbReference type="PROSITE" id="PS00463">
    <property type="entry name" value="ZN2_CY6_FUNGAL_1"/>
    <property type="match status" value="1"/>
</dbReference>
<dbReference type="InterPro" id="IPR036864">
    <property type="entry name" value="Zn2-C6_fun-type_DNA-bd_sf"/>
</dbReference>
<dbReference type="InterPro" id="IPR053181">
    <property type="entry name" value="EcdB-like_regulator"/>
</dbReference>
<sequence length="571" mass="65551">MAGTTVQKRTHARPAATYPRKRATKACHTCRFRRTKCDNARPSCSSCVRLGADCLYAQADPSTFDPASLAILQRMDELEALIRSKEADMLPVIETSPSEPQTDLCSDPNMPRKHSLIHIEAVLKWPVFEEKEFPARHYPGPFAEDEHALSESANLPISVNVDLPCAESLLQSYFDNVHIFNPILEEEAVREYMKMVCFNGVGWDAMSCLLLLIYAHGSIATPFSNHLDGSSPTTFHHSPAIRQAETYFLAAQKRMGMLLCGSRVIDAQCFFLAGAYLVATLRPVEGWRMFVQALACCQGFLINHPDRTGTEGEWSPKQRIYWTCFKSELELRLELNLPQKSDWDLTYPTFFPTPPNELRTKDEAAWYYYLAEIALRRLGNRILSHLYQSDMASTHESSIEYAVADFEEQMDSWLRSLPEMLALDIPDLQDTEHEALRFILSGHFLDCQEMMYWYFVENAVHYGRIPSATAETYVRKGLRVCVERIQQNRKGFYYRHHGTWLMLRSCARSAFVLLAALRRPELASMLPGDWEESIIDVARMLEFWKDECRDVQEKYEILDALFGVWRGPVYP</sequence>
<dbReference type="Proteomes" id="UP001610432">
    <property type="component" value="Unassembled WGS sequence"/>
</dbReference>
<keyword evidence="4" id="KW-0804">Transcription</keyword>
<dbReference type="PANTHER" id="PTHR47785:SF7">
    <property type="entry name" value="ZN(II)2CYS6 TRANSCRIPTION FACTOR (EUROFUNG)"/>
    <property type="match status" value="1"/>
</dbReference>
<evidence type="ECO:0000313" key="8">
    <source>
        <dbReference type="Proteomes" id="UP001610432"/>
    </source>
</evidence>
<dbReference type="CDD" id="cd12148">
    <property type="entry name" value="fungal_TF_MHR"/>
    <property type="match status" value="1"/>
</dbReference>
<dbReference type="Gene3D" id="4.10.240.10">
    <property type="entry name" value="Zn(2)-C6 fungal-type DNA-binding domain"/>
    <property type="match status" value="1"/>
</dbReference>
<keyword evidence="5" id="KW-0539">Nucleus</keyword>
<accession>A0ABR4LL94</accession>
<dbReference type="SMART" id="SM00066">
    <property type="entry name" value="GAL4"/>
    <property type="match status" value="1"/>
</dbReference>
<dbReference type="GeneID" id="98149584"/>
<dbReference type="InterPro" id="IPR007219">
    <property type="entry name" value="XnlR_reg_dom"/>
</dbReference>
<dbReference type="Pfam" id="PF04082">
    <property type="entry name" value="Fungal_trans"/>
    <property type="match status" value="1"/>
</dbReference>
<reference evidence="7 8" key="1">
    <citation type="submission" date="2024-07" db="EMBL/GenBank/DDBJ databases">
        <title>Section-level genome sequencing and comparative genomics of Aspergillus sections Usti and Cavernicolus.</title>
        <authorList>
            <consortium name="Lawrence Berkeley National Laboratory"/>
            <person name="Nybo J.L."/>
            <person name="Vesth T.C."/>
            <person name="Theobald S."/>
            <person name="Frisvad J.C."/>
            <person name="Larsen T.O."/>
            <person name="Kjaerboelling I."/>
            <person name="Rothschild-Mancinelli K."/>
            <person name="Lyhne E.K."/>
            <person name="Kogle M.E."/>
            <person name="Barry K."/>
            <person name="Clum A."/>
            <person name="Na H."/>
            <person name="Ledsgaard L."/>
            <person name="Lin J."/>
            <person name="Lipzen A."/>
            <person name="Kuo A."/>
            <person name="Riley R."/>
            <person name="Mondo S."/>
            <person name="Labutti K."/>
            <person name="Haridas S."/>
            <person name="Pangalinan J."/>
            <person name="Salamov A.A."/>
            <person name="Simmons B.A."/>
            <person name="Magnuson J.K."/>
            <person name="Chen J."/>
            <person name="Drula E."/>
            <person name="Henrissat B."/>
            <person name="Wiebenga A."/>
            <person name="Lubbers R.J."/>
            <person name="Gomes A.C."/>
            <person name="Macurrencykelacurrency M.R."/>
            <person name="Stajich J."/>
            <person name="Grigoriev I.V."/>
            <person name="Mortensen U.H."/>
            <person name="De Vries R.P."/>
            <person name="Baker S.E."/>
            <person name="Andersen M.R."/>
        </authorList>
    </citation>
    <scope>NUCLEOTIDE SEQUENCE [LARGE SCALE GENOMIC DNA]</scope>
    <source>
        <strain evidence="7 8">CBS 449.75</strain>
    </source>
</reference>
<evidence type="ECO:0000313" key="7">
    <source>
        <dbReference type="EMBL" id="KAL2865315.1"/>
    </source>
</evidence>
<evidence type="ECO:0000256" key="2">
    <source>
        <dbReference type="ARBA" id="ARBA00023015"/>
    </source>
</evidence>
<protein>
    <recommendedName>
        <fullName evidence="6">Zn(2)-C6 fungal-type domain-containing protein</fullName>
    </recommendedName>
</protein>
<gene>
    <name evidence="7" type="ORF">BJX67DRAFT_389519</name>
</gene>
<dbReference type="Pfam" id="PF00172">
    <property type="entry name" value="Zn_clus"/>
    <property type="match status" value="1"/>
</dbReference>
<proteinExistence type="predicted"/>
<name>A0ABR4LL94_9EURO</name>
<evidence type="ECO:0000256" key="5">
    <source>
        <dbReference type="ARBA" id="ARBA00023242"/>
    </source>
</evidence>
<keyword evidence="8" id="KW-1185">Reference proteome</keyword>
<evidence type="ECO:0000259" key="6">
    <source>
        <dbReference type="PROSITE" id="PS50048"/>
    </source>
</evidence>
<evidence type="ECO:0000256" key="1">
    <source>
        <dbReference type="ARBA" id="ARBA00022723"/>
    </source>
</evidence>
<dbReference type="PROSITE" id="PS50048">
    <property type="entry name" value="ZN2_CY6_FUNGAL_2"/>
    <property type="match status" value="1"/>
</dbReference>
<keyword evidence="3" id="KW-0238">DNA-binding</keyword>
<feature type="domain" description="Zn(2)-C6 fungal-type" evidence="6">
    <location>
        <begin position="26"/>
        <end position="56"/>
    </location>
</feature>
<dbReference type="CDD" id="cd00067">
    <property type="entry name" value="GAL4"/>
    <property type="match status" value="1"/>
</dbReference>
<keyword evidence="1" id="KW-0479">Metal-binding</keyword>
<keyword evidence="2" id="KW-0805">Transcription regulation</keyword>
<comment type="caution">
    <text evidence="7">The sequence shown here is derived from an EMBL/GenBank/DDBJ whole genome shotgun (WGS) entry which is preliminary data.</text>
</comment>
<dbReference type="RefSeq" id="XP_070884294.1">
    <property type="nucleotide sequence ID" value="XM_071034512.1"/>
</dbReference>
<evidence type="ECO:0000256" key="4">
    <source>
        <dbReference type="ARBA" id="ARBA00023163"/>
    </source>
</evidence>
<evidence type="ECO:0000256" key="3">
    <source>
        <dbReference type="ARBA" id="ARBA00023125"/>
    </source>
</evidence>
<dbReference type="InterPro" id="IPR001138">
    <property type="entry name" value="Zn2Cys6_DnaBD"/>
</dbReference>
<dbReference type="SUPFAM" id="SSF57701">
    <property type="entry name" value="Zn2/Cys6 DNA-binding domain"/>
    <property type="match status" value="1"/>
</dbReference>